<dbReference type="EMBL" id="BONV01000005">
    <property type="protein sequence ID" value="GIG78583.1"/>
    <property type="molecule type" value="Genomic_DNA"/>
</dbReference>
<proteinExistence type="predicted"/>
<dbReference type="RefSeq" id="WP_203882068.1">
    <property type="nucleotide sequence ID" value="NZ_BAABHH010000007.1"/>
</dbReference>
<evidence type="ECO:0000313" key="1">
    <source>
        <dbReference type="EMBL" id="GIG78583.1"/>
    </source>
</evidence>
<gene>
    <name evidence="1" type="ORF">Pka01_17100</name>
</gene>
<sequence length="48" mass="5153">MRIHHHTPSEIPHSGLVLRVETGYPWSGAITVRVAEGGPGRISLPVPS</sequence>
<comment type="caution">
    <text evidence="1">The sequence shown here is derived from an EMBL/GenBank/DDBJ whole genome shotgun (WGS) entry which is preliminary data.</text>
</comment>
<dbReference type="Proteomes" id="UP000630097">
    <property type="component" value="Unassembled WGS sequence"/>
</dbReference>
<evidence type="ECO:0000313" key="2">
    <source>
        <dbReference type="Proteomes" id="UP000630097"/>
    </source>
</evidence>
<name>A0A8J3LY63_9ACTN</name>
<dbReference type="AlphaFoldDB" id="A0A8J3LY63"/>
<accession>A0A8J3LY63</accession>
<keyword evidence="2" id="KW-1185">Reference proteome</keyword>
<protein>
    <submittedName>
        <fullName evidence="1">Uncharacterized protein</fullName>
    </submittedName>
</protein>
<organism evidence="1 2">
    <name type="scientific">Planotetraspora kaengkrachanensis</name>
    <dbReference type="NCBI Taxonomy" id="575193"/>
    <lineage>
        <taxon>Bacteria</taxon>
        <taxon>Bacillati</taxon>
        <taxon>Actinomycetota</taxon>
        <taxon>Actinomycetes</taxon>
        <taxon>Streptosporangiales</taxon>
        <taxon>Streptosporangiaceae</taxon>
        <taxon>Planotetraspora</taxon>
    </lineage>
</organism>
<reference evidence="1 2" key="1">
    <citation type="submission" date="2021-01" db="EMBL/GenBank/DDBJ databases">
        <title>Whole genome shotgun sequence of Planotetraspora kaengkrachanensis NBRC 104272.</title>
        <authorList>
            <person name="Komaki H."/>
            <person name="Tamura T."/>
        </authorList>
    </citation>
    <scope>NUCLEOTIDE SEQUENCE [LARGE SCALE GENOMIC DNA]</scope>
    <source>
        <strain evidence="1 2">NBRC 104272</strain>
    </source>
</reference>